<name>A0A9E7DJ77_9FIRM</name>
<sequence length="158" mass="18104">MYEVGDMVCYPMHGAGIIVDIEKKEILGKKEDYFVVKLPIGAMKVMIPVKNAEKRGIRSIIDKDKLKDVIEVLKEEPTKMSTNWNKRVRDNTEILKGGDIFEVAKVYRNLKSLDDKRNLSTGEKKILHDTKNILISEMILSSGKSYEEIDKIIYEAVE</sequence>
<gene>
    <name evidence="2" type="ORF">M1R53_06460</name>
</gene>
<dbReference type="PANTHER" id="PTHR38447:SF1">
    <property type="entry name" value="RNA POLYMERASE-BINDING TRANSCRIPTION FACTOR CARD"/>
    <property type="match status" value="1"/>
</dbReference>
<dbReference type="SUPFAM" id="SSF141259">
    <property type="entry name" value="CarD-like"/>
    <property type="match status" value="1"/>
</dbReference>
<reference evidence="2" key="1">
    <citation type="submission" date="2022-04" db="EMBL/GenBank/DDBJ databases">
        <title>Complete genome sequences of Ezakiella coagulans and Fenollaria massiliensis.</title>
        <authorList>
            <person name="France M.T."/>
            <person name="Clifford J."/>
            <person name="Narina S."/>
            <person name="Rutt L."/>
            <person name="Ravel J."/>
        </authorList>
    </citation>
    <scope>NUCLEOTIDE SEQUENCE</scope>
    <source>
        <strain evidence="2">C0061C2</strain>
    </source>
</reference>
<evidence type="ECO:0000313" key="3">
    <source>
        <dbReference type="Proteomes" id="UP000831151"/>
    </source>
</evidence>
<dbReference type="KEGG" id="fms:M1R53_06460"/>
<organism evidence="2 3">
    <name type="scientific">Fenollaria massiliensis</name>
    <dbReference type="NCBI Taxonomy" id="938288"/>
    <lineage>
        <taxon>Bacteria</taxon>
        <taxon>Bacillati</taxon>
        <taxon>Bacillota</taxon>
        <taxon>Clostridia</taxon>
        <taxon>Eubacteriales</taxon>
        <taxon>Fenollaria</taxon>
    </lineage>
</organism>
<evidence type="ECO:0000313" key="2">
    <source>
        <dbReference type="EMBL" id="UQK58876.1"/>
    </source>
</evidence>
<dbReference type="Pfam" id="PF02559">
    <property type="entry name" value="CarD_TRCF_RID"/>
    <property type="match status" value="1"/>
</dbReference>
<protein>
    <submittedName>
        <fullName evidence="2">CarD family transcriptional regulator</fullName>
    </submittedName>
</protein>
<keyword evidence="3" id="KW-1185">Reference proteome</keyword>
<dbReference type="Gene3D" id="1.20.58.1290">
    <property type="entry name" value="CarD-like, C-terminal domain"/>
    <property type="match status" value="1"/>
</dbReference>
<dbReference type="InterPro" id="IPR052531">
    <property type="entry name" value="CarD-like_regulator"/>
</dbReference>
<dbReference type="GO" id="GO:0009303">
    <property type="term" value="P:rRNA transcription"/>
    <property type="evidence" value="ECO:0007669"/>
    <property type="project" value="TreeGrafter"/>
</dbReference>
<evidence type="ECO:0000259" key="1">
    <source>
        <dbReference type="SMART" id="SM01058"/>
    </source>
</evidence>
<dbReference type="EMBL" id="CP096649">
    <property type="protein sequence ID" value="UQK58876.1"/>
    <property type="molecule type" value="Genomic_DNA"/>
</dbReference>
<dbReference type="Gene3D" id="2.40.10.170">
    <property type="match status" value="1"/>
</dbReference>
<dbReference type="InterPro" id="IPR048792">
    <property type="entry name" value="CarD_C"/>
</dbReference>
<feature type="domain" description="CarD-like/TRCF RNAP-interacting" evidence="1">
    <location>
        <begin position="1"/>
        <end position="111"/>
    </location>
</feature>
<dbReference type="AlphaFoldDB" id="A0A9E7DJ77"/>
<dbReference type="Pfam" id="PF21095">
    <property type="entry name" value="CarD_C"/>
    <property type="match status" value="1"/>
</dbReference>
<dbReference type="InterPro" id="IPR042215">
    <property type="entry name" value="CarD-like_C"/>
</dbReference>
<dbReference type="RefSeq" id="WP_019214095.1">
    <property type="nucleotide sequence ID" value="NZ_CP096649.1"/>
</dbReference>
<accession>A0A9E7DJ77</accession>
<dbReference type="SMART" id="SM01058">
    <property type="entry name" value="CarD_TRCF"/>
    <property type="match status" value="1"/>
</dbReference>
<dbReference type="InterPro" id="IPR003711">
    <property type="entry name" value="CarD-like/TRCF_RID"/>
</dbReference>
<dbReference type="Proteomes" id="UP000831151">
    <property type="component" value="Chromosome"/>
</dbReference>
<dbReference type="InterPro" id="IPR036101">
    <property type="entry name" value="CarD-like/TRCF_RID_sf"/>
</dbReference>
<proteinExistence type="predicted"/>
<dbReference type="PANTHER" id="PTHR38447">
    <property type="entry name" value="TRANSCRIPTION FACTOR YDEB-RELATED"/>
    <property type="match status" value="1"/>
</dbReference>